<keyword evidence="4" id="KW-1185">Reference proteome</keyword>
<evidence type="ECO:0000256" key="1">
    <source>
        <dbReference type="SAM" id="MobiDB-lite"/>
    </source>
</evidence>
<feature type="transmembrane region" description="Helical" evidence="2">
    <location>
        <begin position="325"/>
        <end position="344"/>
    </location>
</feature>
<keyword evidence="2" id="KW-0812">Transmembrane</keyword>
<keyword evidence="2" id="KW-1133">Transmembrane helix</keyword>
<keyword evidence="2" id="KW-0472">Membrane</keyword>
<dbReference type="EMBL" id="BRXX01000307">
    <property type="protein sequence ID" value="GMI03805.1"/>
    <property type="molecule type" value="Genomic_DNA"/>
</dbReference>
<gene>
    <name evidence="3" type="ORF">TrVE_jg5442</name>
</gene>
<feature type="compositionally biased region" description="Basic and acidic residues" evidence="1">
    <location>
        <begin position="558"/>
        <end position="567"/>
    </location>
</feature>
<proteinExistence type="predicted"/>
<accession>A0A9W7F527</accession>
<feature type="transmembrane region" description="Helical" evidence="2">
    <location>
        <begin position="282"/>
        <end position="304"/>
    </location>
</feature>
<feature type="region of interest" description="Disordered" evidence="1">
    <location>
        <begin position="541"/>
        <end position="599"/>
    </location>
</feature>
<dbReference type="Proteomes" id="UP001165160">
    <property type="component" value="Unassembled WGS sequence"/>
</dbReference>
<evidence type="ECO:0000256" key="2">
    <source>
        <dbReference type="SAM" id="Phobius"/>
    </source>
</evidence>
<organism evidence="3 4">
    <name type="scientific">Triparma verrucosa</name>
    <dbReference type="NCBI Taxonomy" id="1606542"/>
    <lineage>
        <taxon>Eukaryota</taxon>
        <taxon>Sar</taxon>
        <taxon>Stramenopiles</taxon>
        <taxon>Ochrophyta</taxon>
        <taxon>Bolidophyceae</taxon>
        <taxon>Parmales</taxon>
        <taxon>Triparmaceae</taxon>
        <taxon>Triparma</taxon>
    </lineage>
</organism>
<feature type="transmembrane region" description="Helical" evidence="2">
    <location>
        <begin position="238"/>
        <end position="262"/>
    </location>
</feature>
<reference evidence="4" key="1">
    <citation type="journal article" date="2023" name="Commun. Biol.">
        <title>Genome analysis of Parmales, the sister group of diatoms, reveals the evolutionary specialization of diatoms from phago-mixotrophs to photoautotrophs.</title>
        <authorList>
            <person name="Ban H."/>
            <person name="Sato S."/>
            <person name="Yoshikawa S."/>
            <person name="Yamada K."/>
            <person name="Nakamura Y."/>
            <person name="Ichinomiya M."/>
            <person name="Sato N."/>
            <person name="Blanc-Mathieu R."/>
            <person name="Endo H."/>
            <person name="Kuwata A."/>
            <person name="Ogata H."/>
        </authorList>
    </citation>
    <scope>NUCLEOTIDE SEQUENCE [LARGE SCALE GENOMIC DNA]</scope>
    <source>
        <strain evidence="4">NIES 3699</strain>
    </source>
</reference>
<comment type="caution">
    <text evidence="3">The sequence shown here is derived from an EMBL/GenBank/DDBJ whole genome shotgun (WGS) entry which is preliminary data.</text>
</comment>
<name>A0A9W7F527_9STRA</name>
<evidence type="ECO:0000313" key="4">
    <source>
        <dbReference type="Proteomes" id="UP001165160"/>
    </source>
</evidence>
<feature type="transmembrane region" description="Helical" evidence="2">
    <location>
        <begin position="55"/>
        <end position="74"/>
    </location>
</feature>
<protein>
    <submittedName>
        <fullName evidence="3">Uncharacterized protein</fullName>
    </submittedName>
</protein>
<sequence length="599" mass="68935">MGYYNSTGQYHYNDQEYIPSLEAESFQTCIEDKFGTAFDDFLDREVLYSGDFGSYAYLLPFLWCMLITFTFYLLRRGEVFIKVLGQGKIGLARICGSRIRGDRSEEEGGNRLIEIAQQISQERKKTEAEKVSDEYVFLTAFTTNKINETVAGVCALYPPLYLYLKMLGKPDDCFEGARVIEGSFDFYSPLVFMYLGLAHLRANWFRKWVAWRLNPKKNNIRIDRGGDRGGGHSMTFRVNYALVILVRRIIPTCGLYVAVLFFRYVIQPWLIAHPAGCLEKHLYLVLSLYILFDCALAIWMLCFIPQDQADSVTNVFGMFRLVAETFESFESVLFICFVFLGWFVDFEKERIERSLALLKERRPGPRWTQHKITKFFKVLLPPSEKLREVNRLWNNLEISEEERSEFMERFEMAGKFTEEGLKMLTDETDRLVPLVREKKSDFKELLSRPGPLKCFKKHELKEFPLPSSTYCDYCQLDLSKGTYVKACRRWSCYVNICRSCLVYVGKPDELPCDNTNEADTTNADTTVVQNNDGIELVAATGKKSTEEEASNPLQKPPGEFRLKREPSKGGGFGLKREDSVKARLPGAGERSGVEKDTLL</sequence>
<evidence type="ECO:0000313" key="3">
    <source>
        <dbReference type="EMBL" id="GMI03805.1"/>
    </source>
</evidence>
<dbReference type="AlphaFoldDB" id="A0A9W7F527"/>